<gene>
    <name evidence="1" type="ORF">YOLOSWAG_77</name>
</gene>
<protein>
    <submittedName>
        <fullName evidence="1">Uncharacterized protein</fullName>
    </submittedName>
</protein>
<keyword evidence="2" id="KW-1185">Reference proteome</keyword>
<evidence type="ECO:0000313" key="2">
    <source>
        <dbReference type="Proteomes" id="UP000221250"/>
    </source>
</evidence>
<dbReference type="Proteomes" id="UP000221250">
    <property type="component" value="Segment"/>
</dbReference>
<dbReference type="EMBL" id="KY448244">
    <property type="protein sequence ID" value="AQT28560.1"/>
    <property type="molecule type" value="Genomic_DNA"/>
</dbReference>
<reference evidence="1 2" key="1">
    <citation type="submission" date="2017-01" db="EMBL/GenBank/DDBJ databases">
        <authorList>
            <person name="Mah S.A."/>
            <person name="Swanson W.J."/>
            <person name="Moy G.W."/>
            <person name="Vacquier V.D."/>
        </authorList>
    </citation>
    <scope>NUCLEOTIDE SEQUENCE [LARGE SCALE GENOMIC DNA]</scope>
</reference>
<proteinExistence type="predicted"/>
<accession>A0A1S6L304</accession>
<dbReference type="InterPro" id="IPR013320">
    <property type="entry name" value="ConA-like_dom_sf"/>
</dbReference>
<organism evidence="1 2">
    <name type="scientific">Erwinia phage vB_EamM_Yoloswag</name>
    <dbReference type="NCBI Taxonomy" id="1958956"/>
    <lineage>
        <taxon>Viruses</taxon>
        <taxon>Duplodnaviria</taxon>
        <taxon>Heunggongvirae</taxon>
        <taxon>Uroviricota</taxon>
        <taxon>Caudoviricetes</taxon>
        <taxon>Yoloswagvirus</taxon>
        <taxon>Yoloswagvirus yoloswag</taxon>
    </lineage>
</organism>
<dbReference type="SUPFAM" id="SSF49899">
    <property type="entry name" value="Concanavalin A-like lectins/glucanases"/>
    <property type="match status" value="1"/>
</dbReference>
<name>A0A1S6L304_9CAUD</name>
<evidence type="ECO:0000313" key="1">
    <source>
        <dbReference type="EMBL" id="AQT28560.1"/>
    </source>
</evidence>
<dbReference type="Gene3D" id="2.60.120.200">
    <property type="match status" value="1"/>
</dbReference>
<sequence>MNLKLFNVPMLNQLSRLFGSTTYDTKNVYLVALALGKTVKDLNACLNYHATGAGYSFDTTRMSGICTLLGTSTDCTRAFANNVLSVSEINITTTATGRPTHIVLGGILPIALEIGTDVNLLYPNSELVIDVTAAGSVVYCPAFNLSMTNILGLSSWLAGNELLAIDSTVFYGAGFNDYAGNVISVQAGTVADTSNGIDMNNANPAMTTSTAGLDVTQSFTIDFKYRQSATTKFPDFSFFSLFSSTTVRWAIGLEPGQNQFAIWNQAVTAKVSRPIDNYAALKSTTFVTVKYVYDATTNLHRVFINDQLVDSFTYVNIKPNTTVHRIGGSGAYDATVHPFIDNFRVRQGVFL</sequence>